<name>A0ACB5TCM4_AMBMO</name>
<dbReference type="EMBL" id="BSXS01006254">
    <property type="protein sequence ID" value="GME85273.1"/>
    <property type="molecule type" value="Genomic_DNA"/>
</dbReference>
<keyword evidence="2" id="KW-1185">Reference proteome</keyword>
<reference evidence="1" key="1">
    <citation type="submission" date="2023-04" db="EMBL/GenBank/DDBJ databases">
        <title>Ambrosiozyma monospora NBRC 10751.</title>
        <authorList>
            <person name="Ichikawa N."/>
            <person name="Sato H."/>
            <person name="Tonouchi N."/>
        </authorList>
    </citation>
    <scope>NUCLEOTIDE SEQUENCE</scope>
    <source>
        <strain evidence="1">NBRC 10751</strain>
    </source>
</reference>
<accession>A0ACB5TCM4</accession>
<evidence type="ECO:0000313" key="1">
    <source>
        <dbReference type="EMBL" id="GME85273.1"/>
    </source>
</evidence>
<dbReference type="Proteomes" id="UP001165064">
    <property type="component" value="Unassembled WGS sequence"/>
</dbReference>
<organism evidence="1 2">
    <name type="scientific">Ambrosiozyma monospora</name>
    <name type="common">Yeast</name>
    <name type="synonym">Endomycopsis monosporus</name>
    <dbReference type="NCBI Taxonomy" id="43982"/>
    <lineage>
        <taxon>Eukaryota</taxon>
        <taxon>Fungi</taxon>
        <taxon>Dikarya</taxon>
        <taxon>Ascomycota</taxon>
        <taxon>Saccharomycotina</taxon>
        <taxon>Pichiomycetes</taxon>
        <taxon>Pichiales</taxon>
        <taxon>Pichiaceae</taxon>
        <taxon>Ambrosiozyma</taxon>
    </lineage>
</organism>
<comment type="caution">
    <text evidence="1">The sequence shown here is derived from an EMBL/GenBank/DDBJ whole genome shotgun (WGS) entry which is preliminary data.</text>
</comment>
<sequence>MSSKMVFNRPLSVSRAVYSIADKAQENTQSAGGRPYGVGLLVAGVDVTGPHLYEFQPSGSVLEYVGAAIGARSQASRTFLERKFEDFPNATREQLIEYGLIALRDTLAQDKELDSKNTTVAVVSKDEDFTIYDDENVQQWLDKLDSLANSRSRGHQVDDDDDEEDDDDDDDDDDDEAAAEQAAAAATGTSGDAPTTTQDRSPDAMDLDE</sequence>
<gene>
    <name evidence="1" type="ORF">Amon02_000749800</name>
</gene>
<proteinExistence type="predicted"/>
<evidence type="ECO:0000313" key="2">
    <source>
        <dbReference type="Proteomes" id="UP001165064"/>
    </source>
</evidence>
<protein>
    <submittedName>
        <fullName evidence="1">Unnamed protein product</fullName>
    </submittedName>
</protein>